<evidence type="ECO:0000259" key="18">
    <source>
        <dbReference type="Pfam" id="PF02163"/>
    </source>
</evidence>
<evidence type="ECO:0000256" key="3">
    <source>
        <dbReference type="ARBA" id="ARBA00022475"/>
    </source>
</evidence>
<dbReference type="EMBL" id="FOBB01000002">
    <property type="protein sequence ID" value="SEL40556.1"/>
    <property type="molecule type" value="Genomic_DNA"/>
</dbReference>
<evidence type="ECO:0000256" key="5">
    <source>
        <dbReference type="ARBA" id="ARBA00022692"/>
    </source>
</evidence>
<evidence type="ECO:0000256" key="15">
    <source>
        <dbReference type="PIRSR" id="PIRSR006404-1"/>
    </source>
</evidence>
<evidence type="ECO:0000256" key="11">
    <source>
        <dbReference type="ARBA" id="ARBA00023049"/>
    </source>
</evidence>
<dbReference type="STRING" id="573321.SAMN04488505_102198"/>
<keyword evidence="6 14" id="KW-0479">Metal-binding</keyword>
<feature type="transmembrane region" description="Helical" evidence="14">
    <location>
        <begin position="140"/>
        <end position="160"/>
    </location>
</feature>
<feature type="transmembrane region" description="Helical" evidence="14">
    <location>
        <begin position="98"/>
        <end position="120"/>
    </location>
</feature>
<evidence type="ECO:0000256" key="8">
    <source>
        <dbReference type="ARBA" id="ARBA00022801"/>
    </source>
</evidence>
<evidence type="ECO:0000313" key="20">
    <source>
        <dbReference type="Proteomes" id="UP000198984"/>
    </source>
</evidence>
<evidence type="ECO:0000256" key="6">
    <source>
        <dbReference type="ARBA" id="ARBA00022723"/>
    </source>
</evidence>
<keyword evidence="8 14" id="KW-0378">Hydrolase</keyword>
<evidence type="ECO:0000256" key="10">
    <source>
        <dbReference type="ARBA" id="ARBA00022989"/>
    </source>
</evidence>
<dbReference type="RefSeq" id="WP_162277499.1">
    <property type="nucleotide sequence ID" value="NZ_FOBB01000002.1"/>
</dbReference>
<keyword evidence="20" id="KW-1185">Reference proteome</keyword>
<keyword evidence="5 14" id="KW-0812">Transmembrane</keyword>
<feature type="binding site" evidence="16">
    <location>
        <position position="163"/>
    </location>
    <ligand>
        <name>Zn(2+)</name>
        <dbReference type="ChEBI" id="CHEBI:29105"/>
        <note>catalytic</note>
    </ligand>
</feature>
<keyword evidence="10 14" id="KW-1133">Transmembrane helix</keyword>
<dbReference type="GO" id="GO:0008237">
    <property type="term" value="F:metallopeptidase activity"/>
    <property type="evidence" value="ECO:0007669"/>
    <property type="project" value="UniProtKB-UniRule"/>
</dbReference>
<keyword evidence="4 14" id="KW-0645">Protease</keyword>
<dbReference type="SUPFAM" id="SSF54631">
    <property type="entry name" value="CBS-domain pair"/>
    <property type="match status" value="1"/>
</dbReference>
<dbReference type="InterPro" id="IPR046342">
    <property type="entry name" value="CBS_dom_sf"/>
</dbReference>
<dbReference type="PIRSF" id="PIRSF006404">
    <property type="entry name" value="UCP006404_Pept_M50_CBS"/>
    <property type="match status" value="1"/>
</dbReference>
<feature type="domain" description="Peptidase M50" evidence="18">
    <location>
        <begin position="48"/>
        <end position="118"/>
    </location>
</feature>
<gene>
    <name evidence="19" type="ORF">SAMN04488505_102198</name>
</gene>
<dbReference type="Pfam" id="PF00571">
    <property type="entry name" value="CBS"/>
    <property type="match status" value="1"/>
</dbReference>
<keyword evidence="13 14" id="KW-0472">Membrane</keyword>
<evidence type="ECO:0000256" key="2">
    <source>
        <dbReference type="ARBA" id="ARBA00007931"/>
    </source>
</evidence>
<organism evidence="19 20">
    <name type="scientific">Chitinophaga rupis</name>
    <dbReference type="NCBI Taxonomy" id="573321"/>
    <lineage>
        <taxon>Bacteria</taxon>
        <taxon>Pseudomonadati</taxon>
        <taxon>Bacteroidota</taxon>
        <taxon>Chitinophagia</taxon>
        <taxon>Chitinophagales</taxon>
        <taxon>Chitinophagaceae</taxon>
        <taxon>Chitinophaga</taxon>
    </lineage>
</organism>
<dbReference type="PANTHER" id="PTHR39188">
    <property type="entry name" value="MEMBRANE-ASSOCIATED ZINC METALLOPROTEASE M50B"/>
    <property type="match status" value="1"/>
</dbReference>
<sequence>MKKIKLLTVLGVRVNIHWTFLLLIAWILIMQAVSRASMEQTIWALVAISSIFACVVLHELGHALTASYYHIKTRDITLYPIGGIATMEKLPSKPPEEIIISLAGPLVNLVIAAVLLPFIPDYVPFWKTAGVIDNVQAGNFVLYLHSINMILALFNLIPAFPMDGGRVLRGILGLFLHDDSPTYIAILTGRIIATLFILIGLFSFNLILPVIGLLIVFADAGEEQLVYLRTAVKGIRLKELAVRDYATLQDDLTIQEVAEEWLPAHYQYFAITGKHGLVGVITRSVLLQALAAGRYNEAIGTLVSQSPEILAGERTGDSIIDKLLLQNNAVYPVLSDNQLAGVLSLDSIIEYLLIHDTQKKSQGHRASVTRLLHQA</sequence>
<feature type="domain" description="CBS" evidence="17">
    <location>
        <begin position="238"/>
        <end position="291"/>
    </location>
</feature>
<feature type="transmembrane region" description="Helical" evidence="14">
    <location>
        <begin position="41"/>
        <end position="64"/>
    </location>
</feature>
<proteinExistence type="inferred from homology"/>
<comment type="similarity">
    <text evidence="2 14">Belongs to the peptidase M50B family.</text>
</comment>
<evidence type="ECO:0000256" key="13">
    <source>
        <dbReference type="ARBA" id="ARBA00023136"/>
    </source>
</evidence>
<feature type="domain" description="Peptidase M50" evidence="18">
    <location>
        <begin position="136"/>
        <end position="178"/>
    </location>
</feature>
<evidence type="ECO:0000256" key="1">
    <source>
        <dbReference type="ARBA" id="ARBA00004651"/>
    </source>
</evidence>
<dbReference type="AlphaFoldDB" id="A0A1H7PY93"/>
<dbReference type="InterPro" id="IPR000644">
    <property type="entry name" value="CBS_dom"/>
</dbReference>
<dbReference type="Gene3D" id="3.10.580.10">
    <property type="entry name" value="CBS-domain"/>
    <property type="match status" value="1"/>
</dbReference>
<comment type="subcellular location">
    <subcellularLocation>
        <location evidence="1 14">Cell membrane</location>
        <topology evidence="1 14">Multi-pass membrane protein</topology>
    </subcellularLocation>
</comment>
<reference evidence="19 20" key="1">
    <citation type="submission" date="2016-10" db="EMBL/GenBank/DDBJ databases">
        <authorList>
            <person name="de Groot N.N."/>
        </authorList>
    </citation>
    <scope>NUCLEOTIDE SEQUENCE [LARGE SCALE GENOMIC DNA]</scope>
    <source>
        <strain evidence="19 20">DSM 21039</strain>
    </source>
</reference>
<dbReference type="InterPro" id="IPR008915">
    <property type="entry name" value="Peptidase_M50"/>
</dbReference>
<dbReference type="GO" id="GO:0006508">
    <property type="term" value="P:proteolysis"/>
    <property type="evidence" value="ECO:0007669"/>
    <property type="project" value="UniProtKB-KW"/>
</dbReference>
<dbReference type="Pfam" id="PF02163">
    <property type="entry name" value="Peptidase_M50"/>
    <property type="match status" value="2"/>
</dbReference>
<evidence type="ECO:0000256" key="12">
    <source>
        <dbReference type="ARBA" id="ARBA00023122"/>
    </source>
</evidence>
<feature type="transmembrane region" description="Helical" evidence="14">
    <location>
        <begin position="7"/>
        <end position="29"/>
    </location>
</feature>
<evidence type="ECO:0000259" key="17">
    <source>
        <dbReference type="Pfam" id="PF00571"/>
    </source>
</evidence>
<feature type="binding site" evidence="16">
    <location>
        <position position="62"/>
    </location>
    <ligand>
        <name>Zn(2+)</name>
        <dbReference type="ChEBI" id="CHEBI:29105"/>
        <note>catalytic</note>
    </ligand>
</feature>
<dbReference type="Proteomes" id="UP000198984">
    <property type="component" value="Unassembled WGS sequence"/>
</dbReference>
<evidence type="ECO:0000256" key="7">
    <source>
        <dbReference type="ARBA" id="ARBA00022737"/>
    </source>
</evidence>
<dbReference type="GO" id="GO:0046872">
    <property type="term" value="F:metal ion binding"/>
    <property type="evidence" value="ECO:0007669"/>
    <property type="project" value="UniProtKB-UniRule"/>
</dbReference>
<evidence type="ECO:0000256" key="4">
    <source>
        <dbReference type="ARBA" id="ARBA00022670"/>
    </source>
</evidence>
<name>A0A1H7PY93_9BACT</name>
<keyword evidence="12" id="KW-0129">CBS domain</keyword>
<keyword evidence="3 14" id="KW-1003">Cell membrane</keyword>
<evidence type="ECO:0000256" key="14">
    <source>
        <dbReference type="PIRNR" id="PIRNR006404"/>
    </source>
</evidence>
<evidence type="ECO:0000256" key="16">
    <source>
        <dbReference type="PIRSR" id="PIRSR006404-2"/>
    </source>
</evidence>
<protein>
    <recommendedName>
        <fullName evidence="14">Zinc metalloprotease</fullName>
    </recommendedName>
</protein>
<evidence type="ECO:0000256" key="9">
    <source>
        <dbReference type="ARBA" id="ARBA00022833"/>
    </source>
</evidence>
<feature type="transmembrane region" description="Helical" evidence="14">
    <location>
        <begin position="191"/>
        <end position="218"/>
    </location>
</feature>
<dbReference type="InterPro" id="IPR016483">
    <property type="entry name" value="UCP006404_Pept_M50_CBS"/>
</dbReference>
<evidence type="ECO:0000313" key="19">
    <source>
        <dbReference type="EMBL" id="SEL40556.1"/>
    </source>
</evidence>
<dbReference type="GO" id="GO:0005886">
    <property type="term" value="C:plasma membrane"/>
    <property type="evidence" value="ECO:0007669"/>
    <property type="project" value="UniProtKB-SubCell"/>
</dbReference>
<feature type="binding site" evidence="16">
    <location>
        <position position="58"/>
    </location>
    <ligand>
        <name>Zn(2+)</name>
        <dbReference type="ChEBI" id="CHEBI:29105"/>
        <note>catalytic</note>
    </ligand>
</feature>
<keyword evidence="11 14" id="KW-0482">Metalloprotease</keyword>
<comment type="cofactor">
    <cofactor evidence="14 16">
        <name>Zn(2+)</name>
        <dbReference type="ChEBI" id="CHEBI:29105"/>
    </cofactor>
    <text evidence="14 16">Binds 1 zinc ion per subunit.</text>
</comment>
<feature type="active site" evidence="15">
    <location>
        <position position="59"/>
    </location>
</feature>
<accession>A0A1H7PY93</accession>
<dbReference type="OrthoDB" id="9800627at2"/>
<dbReference type="PANTHER" id="PTHR39188:SF3">
    <property type="entry name" value="STAGE IV SPORULATION PROTEIN FB"/>
    <property type="match status" value="1"/>
</dbReference>
<keyword evidence="7" id="KW-0677">Repeat</keyword>
<keyword evidence="9 14" id="KW-0862">Zinc</keyword>